<evidence type="ECO:0000259" key="5">
    <source>
        <dbReference type="PROSITE" id="PS50931"/>
    </source>
</evidence>
<keyword evidence="2" id="KW-0805">Transcription regulation</keyword>
<dbReference type="PATRIC" id="fig|270351.6.peg.4021"/>
<sequence>MSPSEFGELNAFLTVAQECSFRRAAVRLKMSPSALSRTIRSLEERLGVRLLNRTTRSVAPTQAGQMLREQVQPLVTGIGDAVRQVGSYQERPRGTVRVNLSRVAATVAIMPRIAAYLSLHPDVRVDLVIDNELNDVIAKGFDAGIRIGDRVDRDMVAVRLTPDFRMAVVGAPGYFAEHPPPATPRDLAGHRALTYRWEATGALFPWTFHGPDEPIAVEVKDVLTVNDTDLLLSAALDGVGLALLSEAVVEPHLTAGTLVRALAEWCGPVSGFHLYYPSRTYMPLTLRSFIDFMKLKSSR</sequence>
<comment type="caution">
    <text evidence="6">The sequence shown here is derived from an EMBL/GenBank/DDBJ whole genome shotgun (WGS) entry which is preliminary data.</text>
</comment>
<dbReference type="EMBL" id="LABX01000027">
    <property type="protein sequence ID" value="KMO39883.1"/>
    <property type="molecule type" value="Genomic_DNA"/>
</dbReference>
<dbReference type="Pfam" id="PF03466">
    <property type="entry name" value="LysR_substrate"/>
    <property type="match status" value="1"/>
</dbReference>
<dbReference type="Pfam" id="PF00126">
    <property type="entry name" value="HTH_1"/>
    <property type="match status" value="1"/>
</dbReference>
<dbReference type="OrthoDB" id="9813056at2"/>
<dbReference type="Gene3D" id="3.40.190.290">
    <property type="match status" value="1"/>
</dbReference>
<reference evidence="6 7" key="1">
    <citation type="submission" date="2015-03" db="EMBL/GenBank/DDBJ databases">
        <title>Genome sequencing of Methylobacterium aquaticum DSM16371 type strain.</title>
        <authorList>
            <person name="Chaudhry V."/>
            <person name="Patil P.B."/>
        </authorList>
    </citation>
    <scope>NUCLEOTIDE SEQUENCE [LARGE SCALE GENOMIC DNA]</scope>
    <source>
        <strain evidence="6 7">DSM 16371</strain>
    </source>
</reference>
<organism evidence="6 7">
    <name type="scientific">Methylobacterium aquaticum</name>
    <dbReference type="NCBI Taxonomy" id="270351"/>
    <lineage>
        <taxon>Bacteria</taxon>
        <taxon>Pseudomonadati</taxon>
        <taxon>Pseudomonadota</taxon>
        <taxon>Alphaproteobacteria</taxon>
        <taxon>Hyphomicrobiales</taxon>
        <taxon>Methylobacteriaceae</taxon>
        <taxon>Methylobacterium</taxon>
    </lineage>
</organism>
<dbReference type="GO" id="GO:0003700">
    <property type="term" value="F:DNA-binding transcription factor activity"/>
    <property type="evidence" value="ECO:0007669"/>
    <property type="project" value="InterPro"/>
</dbReference>
<dbReference type="PRINTS" id="PR00039">
    <property type="entry name" value="HTHLYSR"/>
</dbReference>
<name>A0A0J6T2Q2_9HYPH</name>
<dbReference type="Gene3D" id="1.10.10.10">
    <property type="entry name" value="Winged helix-like DNA-binding domain superfamily/Winged helix DNA-binding domain"/>
    <property type="match status" value="1"/>
</dbReference>
<dbReference type="InterPro" id="IPR000847">
    <property type="entry name" value="LysR_HTH_N"/>
</dbReference>
<dbReference type="InterPro" id="IPR036388">
    <property type="entry name" value="WH-like_DNA-bd_sf"/>
</dbReference>
<dbReference type="CDD" id="cd08474">
    <property type="entry name" value="PBP2_CrgA_like_5"/>
    <property type="match status" value="1"/>
</dbReference>
<dbReference type="InterPro" id="IPR058163">
    <property type="entry name" value="LysR-type_TF_proteobact-type"/>
</dbReference>
<keyword evidence="3" id="KW-0238">DNA-binding</keyword>
<evidence type="ECO:0000256" key="1">
    <source>
        <dbReference type="ARBA" id="ARBA00009437"/>
    </source>
</evidence>
<protein>
    <submittedName>
        <fullName evidence="6">LysR family transcriptional regulator</fullName>
    </submittedName>
</protein>
<gene>
    <name evidence="6" type="ORF">VP06_03285</name>
</gene>
<dbReference type="SUPFAM" id="SSF46785">
    <property type="entry name" value="Winged helix' DNA-binding domain"/>
    <property type="match status" value="1"/>
</dbReference>
<dbReference type="PANTHER" id="PTHR30537:SF1">
    <property type="entry name" value="HTH-TYPE TRANSCRIPTIONAL REGULATOR PGRR"/>
    <property type="match status" value="1"/>
</dbReference>
<dbReference type="GO" id="GO:0043565">
    <property type="term" value="F:sequence-specific DNA binding"/>
    <property type="evidence" value="ECO:0007669"/>
    <property type="project" value="TreeGrafter"/>
</dbReference>
<evidence type="ECO:0000256" key="2">
    <source>
        <dbReference type="ARBA" id="ARBA00023015"/>
    </source>
</evidence>
<dbReference type="AlphaFoldDB" id="A0A0J6T2Q2"/>
<dbReference type="InterPro" id="IPR005119">
    <property type="entry name" value="LysR_subst-bd"/>
</dbReference>
<dbReference type="GO" id="GO:0006351">
    <property type="term" value="P:DNA-templated transcription"/>
    <property type="evidence" value="ECO:0007669"/>
    <property type="project" value="TreeGrafter"/>
</dbReference>
<feature type="domain" description="HTH lysR-type" evidence="5">
    <location>
        <begin position="9"/>
        <end position="61"/>
    </location>
</feature>
<proteinExistence type="inferred from homology"/>
<keyword evidence="4" id="KW-0804">Transcription</keyword>
<dbReference type="PANTHER" id="PTHR30537">
    <property type="entry name" value="HTH-TYPE TRANSCRIPTIONAL REGULATOR"/>
    <property type="match status" value="1"/>
</dbReference>
<dbReference type="InterPro" id="IPR036390">
    <property type="entry name" value="WH_DNA-bd_sf"/>
</dbReference>
<dbReference type="PROSITE" id="PS50931">
    <property type="entry name" value="HTH_LYSR"/>
    <property type="match status" value="1"/>
</dbReference>
<dbReference type="Proteomes" id="UP000035929">
    <property type="component" value="Unassembled WGS sequence"/>
</dbReference>
<evidence type="ECO:0000313" key="6">
    <source>
        <dbReference type="EMBL" id="KMO39883.1"/>
    </source>
</evidence>
<accession>A0A0J6T2Q2</accession>
<evidence type="ECO:0000313" key="7">
    <source>
        <dbReference type="Proteomes" id="UP000035929"/>
    </source>
</evidence>
<evidence type="ECO:0000256" key="4">
    <source>
        <dbReference type="ARBA" id="ARBA00023163"/>
    </source>
</evidence>
<dbReference type="FunFam" id="1.10.10.10:FF:000001">
    <property type="entry name" value="LysR family transcriptional regulator"/>
    <property type="match status" value="1"/>
</dbReference>
<dbReference type="SUPFAM" id="SSF53850">
    <property type="entry name" value="Periplasmic binding protein-like II"/>
    <property type="match status" value="1"/>
</dbReference>
<evidence type="ECO:0000256" key="3">
    <source>
        <dbReference type="ARBA" id="ARBA00023125"/>
    </source>
</evidence>
<comment type="similarity">
    <text evidence="1">Belongs to the LysR transcriptional regulatory family.</text>
</comment>